<name>X1AEJ9_9ZZZZ</name>
<dbReference type="Pfam" id="PF01927">
    <property type="entry name" value="Mut7-C"/>
    <property type="match status" value="1"/>
</dbReference>
<gene>
    <name evidence="2" type="ORF">S01H4_27876</name>
</gene>
<proteinExistence type="predicted"/>
<sequence>MKTFIVDSMLGKLATWLRLTGYDAMFSTVIHDDEFLRIAIDAGRILLTSDEELYHRGVDAGVDTMLVRGTVDEEVASVFLKYEIEPYADASISRCTKCNGTLVHINEEDKERVKGLVMDQTYDHYDEFWLCKYCKSVYFKGGQWINIDAYMIRIRELMQEMKT</sequence>
<organism evidence="2">
    <name type="scientific">marine sediment metagenome</name>
    <dbReference type="NCBI Taxonomy" id="412755"/>
    <lineage>
        <taxon>unclassified sequences</taxon>
        <taxon>metagenomes</taxon>
        <taxon>ecological metagenomes</taxon>
    </lineage>
</organism>
<comment type="caution">
    <text evidence="2">The sequence shown here is derived from an EMBL/GenBank/DDBJ whole genome shotgun (WGS) entry which is preliminary data.</text>
</comment>
<reference evidence="2" key="1">
    <citation type="journal article" date="2014" name="Front. Microbiol.">
        <title>High frequency of phylogenetically diverse reductive dehalogenase-homologous genes in deep subseafloor sedimentary metagenomes.</title>
        <authorList>
            <person name="Kawai M."/>
            <person name="Futagami T."/>
            <person name="Toyoda A."/>
            <person name="Takaki Y."/>
            <person name="Nishi S."/>
            <person name="Hori S."/>
            <person name="Arai W."/>
            <person name="Tsubouchi T."/>
            <person name="Morono Y."/>
            <person name="Uchiyama I."/>
            <person name="Ito T."/>
            <person name="Fujiyama A."/>
            <person name="Inagaki F."/>
            <person name="Takami H."/>
        </authorList>
    </citation>
    <scope>NUCLEOTIDE SEQUENCE</scope>
    <source>
        <strain evidence="2">Expedition CK06-06</strain>
    </source>
</reference>
<accession>X1AEJ9</accession>
<dbReference type="AlphaFoldDB" id="X1AEJ9"/>
<dbReference type="EMBL" id="BART01013718">
    <property type="protein sequence ID" value="GAG80314.1"/>
    <property type="molecule type" value="Genomic_DNA"/>
</dbReference>
<feature type="domain" description="Mut7-C RNAse" evidence="1">
    <location>
        <begin position="3"/>
        <end position="149"/>
    </location>
</feature>
<evidence type="ECO:0000259" key="1">
    <source>
        <dbReference type="Pfam" id="PF01927"/>
    </source>
</evidence>
<protein>
    <recommendedName>
        <fullName evidence="1">Mut7-C RNAse domain-containing protein</fullName>
    </recommendedName>
</protein>
<dbReference type="PANTHER" id="PTHR39081:SF1">
    <property type="entry name" value="MUT7-C RNASE DOMAIN-CONTAINING PROTEIN"/>
    <property type="match status" value="1"/>
</dbReference>
<dbReference type="PANTHER" id="PTHR39081">
    <property type="entry name" value="MUT7-C DOMAIN-CONTAINING PROTEIN"/>
    <property type="match status" value="1"/>
</dbReference>
<evidence type="ECO:0000313" key="2">
    <source>
        <dbReference type="EMBL" id="GAG80314.1"/>
    </source>
</evidence>
<dbReference type="InterPro" id="IPR002782">
    <property type="entry name" value="Mut7-C_RNAse_dom"/>
</dbReference>